<name>A0A4R4E5Z5_9BACT</name>
<dbReference type="AlphaFoldDB" id="A0A4R4E5Z5"/>
<proteinExistence type="predicted"/>
<sequence length="635" mass="72361">MPNDQKPTVDRLQDLLALLNITSVYYVDDENNLSDIDFQVISGEIEKIYGFNKQDALQAINFDGADWDMPKEGVISQFSSEWQTLPFEKKKEIYVEILKISGGEEIKLDFERAKRVQEQLPGGIVKIMSPQQWDTEKTKLNELIADGEMALVLFDEDLSHAGIKYQSTKGHNLIAQVKQSAANNKVICSLLTHKISSAREELGFRDSLIEENPEINLQVNDFFPLAKERLDNPEVFADGIKKTLLNKYFETIKQHTKALIKASYEDAAKRVDSFDTYDFDQTILQTSLREGVWVPETIIRIADIEFENKLKERMTKNDYVPIINEQLKYAEPFADIQFDIPSTMQPYSDKLLIRHAEIYDSGDIINKLRKPLENGDIFQIDQTKYILVAQPCDMMIRGMGKKKGIRNAKVATLLRIEELDYNKKKQPDLAKAKDQHLLEYFENGTNKFGLVHFNSYLIVDIDVLDLCVFNEKGEAVIHFGEPKIDVSYLSSCWETRFGFLSAQLDELRKKILSVKEMISSLPKDHQTVILDEFFPKAVIVASNPLVLPIIKNDNLTTLNFGITRVKHYKGTGAKTLLEKYTQHLSRTAELHDFAAGETKAVPAQAASGATIVKKKEENKVVAQEITTQTRPPRLN</sequence>
<gene>
    <name evidence="1" type="ORF">E0486_05740</name>
</gene>
<evidence type="ECO:0000313" key="2">
    <source>
        <dbReference type="Proteomes" id="UP000295164"/>
    </source>
</evidence>
<comment type="caution">
    <text evidence="1">The sequence shown here is derived from an EMBL/GenBank/DDBJ whole genome shotgun (WGS) entry which is preliminary data.</text>
</comment>
<dbReference type="OrthoDB" id="2987435at2"/>
<keyword evidence="2" id="KW-1185">Reference proteome</keyword>
<dbReference type="Proteomes" id="UP000295164">
    <property type="component" value="Unassembled WGS sequence"/>
</dbReference>
<evidence type="ECO:0000313" key="1">
    <source>
        <dbReference type="EMBL" id="TCZ73461.1"/>
    </source>
</evidence>
<organism evidence="1 2">
    <name type="scientific">Flaviaesturariibacter aridisoli</name>
    <dbReference type="NCBI Taxonomy" id="2545761"/>
    <lineage>
        <taxon>Bacteria</taxon>
        <taxon>Pseudomonadati</taxon>
        <taxon>Bacteroidota</taxon>
        <taxon>Chitinophagia</taxon>
        <taxon>Chitinophagales</taxon>
        <taxon>Chitinophagaceae</taxon>
        <taxon>Flaviaestuariibacter</taxon>
    </lineage>
</organism>
<reference evidence="1 2" key="1">
    <citation type="submission" date="2019-03" db="EMBL/GenBank/DDBJ databases">
        <authorList>
            <person name="Kim M.K.M."/>
        </authorList>
    </citation>
    <scope>NUCLEOTIDE SEQUENCE [LARGE SCALE GENOMIC DNA]</scope>
    <source>
        <strain evidence="1 2">17J68-15</strain>
    </source>
</reference>
<dbReference type="EMBL" id="SKFH01000006">
    <property type="protein sequence ID" value="TCZ73461.1"/>
    <property type="molecule type" value="Genomic_DNA"/>
</dbReference>
<accession>A0A4R4E5Z5</accession>
<dbReference type="RefSeq" id="WP_131851191.1">
    <property type="nucleotide sequence ID" value="NZ_SKFH01000006.1"/>
</dbReference>
<protein>
    <submittedName>
        <fullName evidence="1">Uncharacterized protein</fullName>
    </submittedName>
</protein>